<sequence length="179" mass="20762">MVIGANEYSILVPIIDKNYFLFEIRSKNIIQPGEVSFPGGKIEENETPVSCVIRETCEEIGTKPRIIKKMPLVVTPFNIVLHPFIGEIENKLNINKIEVETTFTAPIEIFKNPIYKNYLEVNVTPPRNFPFKLIPNGKNYNWRNGKYKVLFFKYKKHVIWGMTALIAHEAYKILKEGYL</sequence>
<dbReference type="PANTHER" id="PTHR12992">
    <property type="entry name" value="NUDIX HYDROLASE"/>
    <property type="match status" value="1"/>
</dbReference>
<evidence type="ECO:0000256" key="1">
    <source>
        <dbReference type="ARBA" id="ARBA00001936"/>
    </source>
</evidence>
<dbReference type="InterPro" id="IPR015797">
    <property type="entry name" value="NUDIX_hydrolase-like_dom_sf"/>
</dbReference>
<keyword evidence="5" id="KW-0460">Magnesium</keyword>
<dbReference type="CDD" id="cd03426">
    <property type="entry name" value="NUDIX_CoAse_Nudt7"/>
    <property type="match status" value="1"/>
</dbReference>
<comment type="cofactor">
    <cofactor evidence="1">
        <name>Mn(2+)</name>
        <dbReference type="ChEBI" id="CHEBI:29035"/>
    </cofactor>
</comment>
<name>A0ABN4UZN0_9BACT</name>
<dbReference type="EMBL" id="CP007389">
    <property type="protein sequence ID" value="APT74746.1"/>
    <property type="molecule type" value="Genomic_DNA"/>
</dbReference>
<evidence type="ECO:0000256" key="2">
    <source>
        <dbReference type="ARBA" id="ARBA00001946"/>
    </source>
</evidence>
<evidence type="ECO:0000256" key="4">
    <source>
        <dbReference type="ARBA" id="ARBA00022801"/>
    </source>
</evidence>
<gene>
    <name evidence="8" type="ORF">BW47_09935</name>
</gene>
<keyword evidence="4 8" id="KW-0378">Hydrolase</keyword>
<keyword evidence="3" id="KW-0479">Metal-binding</keyword>
<comment type="cofactor">
    <cofactor evidence="2">
        <name>Mg(2+)</name>
        <dbReference type="ChEBI" id="CHEBI:18420"/>
    </cofactor>
</comment>
<dbReference type="InterPro" id="IPR020084">
    <property type="entry name" value="NUDIX_hydrolase_CS"/>
</dbReference>
<evidence type="ECO:0000256" key="5">
    <source>
        <dbReference type="ARBA" id="ARBA00022842"/>
    </source>
</evidence>
<organism evidence="8 9">
    <name type="scientific">Thermosipho melanesiensis</name>
    <dbReference type="NCBI Taxonomy" id="46541"/>
    <lineage>
        <taxon>Bacteria</taxon>
        <taxon>Thermotogati</taxon>
        <taxon>Thermotogota</taxon>
        <taxon>Thermotogae</taxon>
        <taxon>Thermotogales</taxon>
        <taxon>Fervidobacteriaceae</taxon>
        <taxon>Thermosipho</taxon>
    </lineage>
</organism>
<dbReference type="Gene3D" id="3.90.79.10">
    <property type="entry name" value="Nucleoside Triphosphate Pyrophosphohydrolase"/>
    <property type="match status" value="1"/>
</dbReference>
<evidence type="ECO:0000313" key="9">
    <source>
        <dbReference type="Proteomes" id="UP000185490"/>
    </source>
</evidence>
<accession>A0ABN4UZN0</accession>
<dbReference type="PROSITE" id="PS00893">
    <property type="entry name" value="NUDIX_BOX"/>
    <property type="match status" value="1"/>
</dbReference>
<dbReference type="RefSeq" id="WP_075666879.1">
    <property type="nucleotide sequence ID" value="NZ_CP007389.1"/>
</dbReference>
<evidence type="ECO:0000256" key="3">
    <source>
        <dbReference type="ARBA" id="ARBA00022723"/>
    </source>
</evidence>
<evidence type="ECO:0000259" key="7">
    <source>
        <dbReference type="PROSITE" id="PS51462"/>
    </source>
</evidence>
<evidence type="ECO:0000256" key="6">
    <source>
        <dbReference type="ARBA" id="ARBA00023211"/>
    </source>
</evidence>
<protein>
    <submittedName>
        <fullName evidence="8">NUDIX hydrolase</fullName>
    </submittedName>
</protein>
<keyword evidence="9" id="KW-1185">Reference proteome</keyword>
<dbReference type="SUPFAM" id="SSF55811">
    <property type="entry name" value="Nudix"/>
    <property type="match status" value="1"/>
</dbReference>
<keyword evidence="6" id="KW-0464">Manganese</keyword>
<evidence type="ECO:0000313" key="8">
    <source>
        <dbReference type="EMBL" id="APT74746.1"/>
    </source>
</evidence>
<dbReference type="Proteomes" id="UP000185490">
    <property type="component" value="Chromosome"/>
</dbReference>
<reference evidence="8 9" key="1">
    <citation type="submission" date="2014-02" db="EMBL/GenBank/DDBJ databases">
        <title>Diversity of Thermotogales isolates from hydrothermal vents.</title>
        <authorList>
            <person name="Haverkamp T.H.A."/>
            <person name="Lossouarn J."/>
            <person name="Geslin C."/>
            <person name="Nesbo C.L."/>
        </authorList>
    </citation>
    <scope>NUCLEOTIDE SEQUENCE [LARGE SCALE GENOMIC DNA]</scope>
    <source>
        <strain evidence="8 9">431</strain>
    </source>
</reference>
<dbReference type="InterPro" id="IPR000086">
    <property type="entry name" value="NUDIX_hydrolase_dom"/>
</dbReference>
<proteinExistence type="predicted"/>
<feature type="domain" description="Nudix hydrolase" evidence="7">
    <location>
        <begin position="1"/>
        <end position="139"/>
    </location>
</feature>
<dbReference type="Pfam" id="PF00293">
    <property type="entry name" value="NUDIX"/>
    <property type="match status" value="1"/>
</dbReference>
<dbReference type="GO" id="GO:0016787">
    <property type="term" value="F:hydrolase activity"/>
    <property type="evidence" value="ECO:0007669"/>
    <property type="project" value="UniProtKB-KW"/>
</dbReference>
<dbReference type="InterPro" id="IPR045121">
    <property type="entry name" value="CoAse"/>
</dbReference>
<dbReference type="PANTHER" id="PTHR12992:SF11">
    <property type="entry name" value="MITOCHONDRIAL COENZYME A DIPHOSPHATASE NUDT8"/>
    <property type="match status" value="1"/>
</dbReference>
<dbReference type="PROSITE" id="PS51462">
    <property type="entry name" value="NUDIX"/>
    <property type="match status" value="1"/>
</dbReference>